<dbReference type="OrthoDB" id="6224010at2759"/>
<evidence type="ECO:0000313" key="6">
    <source>
        <dbReference type="Proteomes" id="UP000053611"/>
    </source>
</evidence>
<keyword evidence="2" id="KW-1015">Disulfide bond</keyword>
<dbReference type="GO" id="GO:0005743">
    <property type="term" value="C:mitochondrial inner membrane"/>
    <property type="evidence" value="ECO:0007669"/>
    <property type="project" value="UniProtKB-SubCell"/>
</dbReference>
<comment type="similarity">
    <text evidence="1 3">Belongs to the CMC family.</text>
</comment>
<keyword evidence="3" id="KW-0472">Membrane</keyword>
<feature type="region of interest" description="Disordered" evidence="4">
    <location>
        <begin position="97"/>
        <end position="116"/>
    </location>
</feature>
<sequence>MEALSRREEEEVEAKVKTEALKACDELVREFADCARGRTVTIPFMCGAPHKAMNACIKVHMTEERLDAAKLDYISNRSERGREAVEKLYRERQEKLLRMSGRKENNPNFPGGERQV</sequence>
<evidence type="ECO:0000256" key="1">
    <source>
        <dbReference type="ARBA" id="ARBA00007347"/>
    </source>
</evidence>
<dbReference type="STRING" id="879819.A0A0J0XLW9"/>
<gene>
    <name evidence="5" type="ORF">CC85DRAFT_285865</name>
</gene>
<dbReference type="PANTHER" id="PTHR22977:SF5">
    <property type="entry name" value="COX ASSEMBLY MITOCHONDRIAL PROTEIN HOMOLOG"/>
    <property type="match status" value="1"/>
</dbReference>
<dbReference type="GeneID" id="28983891"/>
<keyword evidence="3" id="KW-0143">Chaperone</keyword>
<dbReference type="InterPro" id="IPR013892">
    <property type="entry name" value="Cyt_c_biogenesis_Cmc1-like"/>
</dbReference>
<protein>
    <recommendedName>
        <fullName evidence="3">COX assembly mitochondrial protein</fullName>
    </recommendedName>
</protein>
<dbReference type="EMBL" id="KQ087209">
    <property type="protein sequence ID" value="KLT42097.1"/>
    <property type="molecule type" value="Genomic_DNA"/>
</dbReference>
<accession>A0A0J0XLW9</accession>
<keyword evidence="6" id="KW-1185">Reference proteome</keyword>
<evidence type="ECO:0000256" key="2">
    <source>
        <dbReference type="ARBA" id="ARBA00023157"/>
    </source>
</evidence>
<evidence type="ECO:0000256" key="4">
    <source>
        <dbReference type="SAM" id="MobiDB-lite"/>
    </source>
</evidence>
<dbReference type="Pfam" id="PF08583">
    <property type="entry name" value="Cmc1"/>
    <property type="match status" value="1"/>
</dbReference>
<proteinExistence type="inferred from homology"/>
<reference evidence="5 6" key="1">
    <citation type="submission" date="2015-03" db="EMBL/GenBank/DDBJ databases">
        <title>Genomics and transcriptomics of the oil-accumulating basidiomycete yeast T. oleaginosus allow insights into substrate utilization and the diverse evolutionary trajectories of mating systems in fungi.</title>
        <authorList>
            <consortium name="DOE Joint Genome Institute"/>
            <person name="Kourist R."/>
            <person name="Kracht O."/>
            <person name="Bracharz F."/>
            <person name="Lipzen A."/>
            <person name="Nolan M."/>
            <person name="Ohm R."/>
            <person name="Grigoriev I."/>
            <person name="Sun S."/>
            <person name="Heitman J."/>
            <person name="Bruck T."/>
            <person name="Nowrousian M."/>
        </authorList>
    </citation>
    <scope>NUCLEOTIDE SEQUENCE [LARGE SCALE GENOMIC DNA]</scope>
    <source>
        <strain evidence="5 6">IBC0246</strain>
    </source>
</reference>
<comment type="subcellular location">
    <subcellularLocation>
        <location evidence="3">Mitochondrion inner membrane</location>
    </subcellularLocation>
</comment>
<dbReference type="RefSeq" id="XP_018278588.1">
    <property type="nucleotide sequence ID" value="XM_018423288.1"/>
</dbReference>
<keyword evidence="3" id="KW-0496">Mitochondrion</keyword>
<dbReference type="Proteomes" id="UP000053611">
    <property type="component" value="Unassembled WGS sequence"/>
</dbReference>
<evidence type="ECO:0000313" key="5">
    <source>
        <dbReference type="EMBL" id="KLT42097.1"/>
    </source>
</evidence>
<dbReference type="AlphaFoldDB" id="A0A0J0XLW9"/>
<evidence type="ECO:0000256" key="3">
    <source>
        <dbReference type="RuleBase" id="RU364104"/>
    </source>
</evidence>
<dbReference type="PANTHER" id="PTHR22977">
    <property type="entry name" value="COX ASSEMBLY MITOCHONDRIAL PROTEIN"/>
    <property type="match status" value="1"/>
</dbReference>
<comment type="function">
    <text evidence="3">Required for mitochondrial cytochrome c oxidase (COX) assembly and respiration.</text>
</comment>
<keyword evidence="3" id="KW-0999">Mitochondrion inner membrane</keyword>
<organism evidence="5 6">
    <name type="scientific">Cutaneotrichosporon oleaginosum</name>
    <dbReference type="NCBI Taxonomy" id="879819"/>
    <lineage>
        <taxon>Eukaryota</taxon>
        <taxon>Fungi</taxon>
        <taxon>Dikarya</taxon>
        <taxon>Basidiomycota</taxon>
        <taxon>Agaricomycotina</taxon>
        <taxon>Tremellomycetes</taxon>
        <taxon>Trichosporonales</taxon>
        <taxon>Trichosporonaceae</taxon>
        <taxon>Cutaneotrichosporon</taxon>
    </lineage>
</organism>
<name>A0A0J0XLW9_9TREE</name>